<gene>
    <name evidence="1" type="ORF">MIMGU_mgv11b023304mg</name>
</gene>
<reference evidence="1 2" key="1">
    <citation type="journal article" date="2013" name="Proc. Natl. Acad. Sci. U.S.A.">
        <title>Fine-scale variation in meiotic recombination in Mimulus inferred from population shotgun sequencing.</title>
        <authorList>
            <person name="Hellsten U."/>
            <person name="Wright K.M."/>
            <person name="Jenkins J."/>
            <person name="Shu S."/>
            <person name="Yuan Y."/>
            <person name="Wessler S.R."/>
            <person name="Schmutz J."/>
            <person name="Willis J.H."/>
            <person name="Rokhsar D.S."/>
        </authorList>
    </citation>
    <scope>NUCLEOTIDE SEQUENCE [LARGE SCALE GENOMIC DNA]</scope>
    <source>
        <strain evidence="2">cv. DUN x IM62</strain>
    </source>
</reference>
<evidence type="ECO:0000313" key="1">
    <source>
        <dbReference type="EMBL" id="EYU24840.1"/>
    </source>
</evidence>
<dbReference type="Pfam" id="PF00560">
    <property type="entry name" value="LRR_1"/>
    <property type="match status" value="2"/>
</dbReference>
<dbReference type="Proteomes" id="UP000030748">
    <property type="component" value="Unassembled WGS sequence"/>
</dbReference>
<dbReference type="PANTHER" id="PTHR48010:SF58">
    <property type="entry name" value="RECEPTOR PROTEIN KINASE-LIKE PROTEIN ZAR1"/>
    <property type="match status" value="1"/>
</dbReference>
<dbReference type="PANTHER" id="PTHR48010">
    <property type="entry name" value="OS05G0588300 PROTEIN"/>
    <property type="match status" value="1"/>
</dbReference>
<dbReference type="InterPro" id="IPR050994">
    <property type="entry name" value="At_inactive_RLKs"/>
</dbReference>
<dbReference type="EMBL" id="KI632106">
    <property type="protein sequence ID" value="EYU24840.1"/>
    <property type="molecule type" value="Genomic_DNA"/>
</dbReference>
<keyword evidence="2" id="KW-1185">Reference proteome</keyword>
<dbReference type="AlphaFoldDB" id="A0A022QE81"/>
<dbReference type="Gene3D" id="3.80.10.10">
    <property type="entry name" value="Ribonuclease Inhibitor"/>
    <property type="match status" value="1"/>
</dbReference>
<organism evidence="1 2">
    <name type="scientific">Erythranthe guttata</name>
    <name type="common">Yellow monkey flower</name>
    <name type="synonym">Mimulus guttatus</name>
    <dbReference type="NCBI Taxonomy" id="4155"/>
    <lineage>
        <taxon>Eukaryota</taxon>
        <taxon>Viridiplantae</taxon>
        <taxon>Streptophyta</taxon>
        <taxon>Embryophyta</taxon>
        <taxon>Tracheophyta</taxon>
        <taxon>Spermatophyta</taxon>
        <taxon>Magnoliopsida</taxon>
        <taxon>eudicotyledons</taxon>
        <taxon>Gunneridae</taxon>
        <taxon>Pentapetalae</taxon>
        <taxon>asterids</taxon>
        <taxon>lamiids</taxon>
        <taxon>Lamiales</taxon>
        <taxon>Phrymaceae</taxon>
        <taxon>Erythranthe</taxon>
    </lineage>
</organism>
<evidence type="ECO:0000313" key="2">
    <source>
        <dbReference type="Proteomes" id="UP000030748"/>
    </source>
</evidence>
<dbReference type="InterPro" id="IPR032675">
    <property type="entry name" value="LRR_dom_sf"/>
</dbReference>
<protein>
    <submittedName>
        <fullName evidence="1">Uncharacterized protein</fullName>
    </submittedName>
</protein>
<proteinExistence type="predicted"/>
<accession>A0A022QE81</accession>
<dbReference type="SUPFAM" id="SSF52058">
    <property type="entry name" value="L domain-like"/>
    <property type="match status" value="1"/>
</dbReference>
<name>A0A022QE81_ERYGU</name>
<sequence>MSKLDKFTEITLLFRWSHEMPDQLQGEFRVDSSQSGCEGAELISFLEIESLELHYRICRRSHFSIKNFDVSRNSFVGIIPKSIGSLKNVEQIELFRNKLSVELPDRFSGLYMSSYEFTLNRWKISASPSYEESVKYTKLIKKNAFIIIIIQGILCFLWGCEGAELISFVEIESLELHYQICRRSHFSIKNIDVSRNNFVGIIPKIIGSLKNVEQIELFRNKHSVELPDSFSGLY</sequence>
<feature type="non-terminal residue" evidence="1">
    <location>
        <position position="234"/>
    </location>
</feature>
<dbReference type="InterPro" id="IPR001611">
    <property type="entry name" value="Leu-rich_rpt"/>
</dbReference>